<dbReference type="PANTHER" id="PTHR23500:SF460">
    <property type="entry name" value="SUGAR TRANSPORT PROTEIN 11"/>
    <property type="match status" value="1"/>
</dbReference>
<evidence type="ECO:0000256" key="2">
    <source>
        <dbReference type="ARBA" id="ARBA00010992"/>
    </source>
</evidence>
<keyword evidence="5 7" id="KW-1133">Transmembrane helix</keyword>
<dbReference type="InterPro" id="IPR020846">
    <property type="entry name" value="MFS_dom"/>
</dbReference>
<feature type="transmembrane region" description="Helical" evidence="7">
    <location>
        <begin position="154"/>
        <end position="173"/>
    </location>
</feature>
<name>A0A7J6X7P4_THATH</name>
<dbReference type="Proteomes" id="UP000554482">
    <property type="component" value="Unassembled WGS sequence"/>
</dbReference>
<organism evidence="9 10">
    <name type="scientific">Thalictrum thalictroides</name>
    <name type="common">Rue-anemone</name>
    <name type="synonym">Anemone thalictroides</name>
    <dbReference type="NCBI Taxonomy" id="46969"/>
    <lineage>
        <taxon>Eukaryota</taxon>
        <taxon>Viridiplantae</taxon>
        <taxon>Streptophyta</taxon>
        <taxon>Embryophyta</taxon>
        <taxon>Tracheophyta</taxon>
        <taxon>Spermatophyta</taxon>
        <taxon>Magnoliopsida</taxon>
        <taxon>Ranunculales</taxon>
        <taxon>Ranunculaceae</taxon>
        <taxon>Thalictroideae</taxon>
        <taxon>Thalictrum</taxon>
    </lineage>
</organism>
<feature type="transmembrane region" description="Helical" evidence="7">
    <location>
        <begin position="123"/>
        <end position="148"/>
    </location>
</feature>
<dbReference type="GO" id="GO:0015144">
    <property type="term" value="F:carbohydrate transmembrane transporter activity"/>
    <property type="evidence" value="ECO:0007669"/>
    <property type="project" value="InterPro"/>
</dbReference>
<comment type="caution">
    <text evidence="9">The sequence shown here is derived from an EMBL/GenBank/DDBJ whole genome shotgun (WGS) entry which is preliminary data.</text>
</comment>
<keyword evidence="9" id="KW-0762">Sugar transport</keyword>
<protein>
    <submittedName>
        <fullName evidence="9">Sugar transport protein</fullName>
    </submittedName>
</protein>
<feature type="transmembrane region" description="Helical" evidence="7">
    <location>
        <begin position="221"/>
        <end position="239"/>
    </location>
</feature>
<comment type="subcellular location">
    <subcellularLocation>
        <location evidence="1">Membrane</location>
        <topology evidence="1">Multi-pass membrane protein</topology>
    </subcellularLocation>
</comment>
<evidence type="ECO:0000313" key="9">
    <source>
        <dbReference type="EMBL" id="KAF5205734.1"/>
    </source>
</evidence>
<feature type="transmembrane region" description="Helical" evidence="7">
    <location>
        <begin position="251"/>
        <end position="273"/>
    </location>
</feature>
<evidence type="ECO:0000256" key="5">
    <source>
        <dbReference type="ARBA" id="ARBA00022989"/>
    </source>
</evidence>
<evidence type="ECO:0000256" key="3">
    <source>
        <dbReference type="ARBA" id="ARBA00022448"/>
    </source>
</evidence>
<feature type="transmembrane region" description="Helical" evidence="7">
    <location>
        <begin position="185"/>
        <end position="209"/>
    </location>
</feature>
<evidence type="ECO:0000259" key="8">
    <source>
        <dbReference type="PROSITE" id="PS50850"/>
    </source>
</evidence>
<dbReference type="GO" id="GO:0016020">
    <property type="term" value="C:membrane"/>
    <property type="evidence" value="ECO:0007669"/>
    <property type="project" value="UniProtKB-SubCell"/>
</dbReference>
<feature type="domain" description="Major facilitator superfamily (MFS) profile" evidence="8">
    <location>
        <begin position="1"/>
        <end position="276"/>
    </location>
</feature>
<keyword evidence="10" id="KW-1185">Reference proteome</keyword>
<keyword evidence="4 7" id="KW-0812">Transmembrane</keyword>
<reference evidence="9 10" key="1">
    <citation type="submission" date="2020-06" db="EMBL/GenBank/DDBJ databases">
        <title>Transcriptomic and genomic resources for Thalictrum thalictroides and T. hernandezii: Facilitating candidate gene discovery in an emerging model plant lineage.</title>
        <authorList>
            <person name="Arias T."/>
            <person name="Riano-Pachon D.M."/>
            <person name="Di Stilio V.S."/>
        </authorList>
    </citation>
    <scope>NUCLEOTIDE SEQUENCE [LARGE SCALE GENOMIC DNA]</scope>
    <source>
        <strain evidence="10">cv. WT478/WT964</strain>
        <tissue evidence="9">Leaves</tissue>
    </source>
</reference>
<dbReference type="EMBL" id="JABWDY010003707">
    <property type="protein sequence ID" value="KAF5205734.1"/>
    <property type="molecule type" value="Genomic_DNA"/>
</dbReference>
<comment type="similarity">
    <text evidence="2">Belongs to the major facilitator superfamily. Sugar transporter (TC 2.A.1.1) family.</text>
</comment>
<dbReference type="OrthoDB" id="8120565at2759"/>
<evidence type="ECO:0000256" key="1">
    <source>
        <dbReference type="ARBA" id="ARBA00004141"/>
    </source>
</evidence>
<dbReference type="SUPFAM" id="SSF103473">
    <property type="entry name" value="MFS general substrate transporter"/>
    <property type="match status" value="1"/>
</dbReference>
<gene>
    <name evidence="9" type="ORF">FRX31_004678</name>
</gene>
<evidence type="ECO:0000313" key="10">
    <source>
        <dbReference type="Proteomes" id="UP000554482"/>
    </source>
</evidence>
<keyword evidence="3" id="KW-0813">Transport</keyword>
<accession>A0A7J6X7P4</accession>
<sequence length="299" mass="32910">MTLGAFIPSCSTTHVAVGGDKKQYPSGRFTGFALLPCLVTMLAALIIGHHIGVSEDIDEELNDLLEANRVILESRQTWKTIFTKRYSPYLVMALAIPFFQQFTGINVIMFYGPIISKSLGMGANASLIVSVITGAVILLGTIFGVAIADKVRRKHLFVVGGFLMFICEVVAGYEHGGKSISTVHCYCLLALLAVYLVGFACSWGVLGWLVPSEIFPLEIRLMGHCIMVGVSMFSTFIIAQYSLGMFCKFKFLIFYFFAALYFGHDSFCDLLLARNEGHNNSRNAQGLEATLVLEKVLLR</sequence>
<dbReference type="PROSITE" id="PS50850">
    <property type="entry name" value="MFS"/>
    <property type="match status" value="1"/>
</dbReference>
<feature type="transmembrane region" description="Helical" evidence="7">
    <location>
        <begin position="89"/>
        <end position="111"/>
    </location>
</feature>
<evidence type="ECO:0000256" key="4">
    <source>
        <dbReference type="ARBA" id="ARBA00022692"/>
    </source>
</evidence>
<dbReference type="AlphaFoldDB" id="A0A7J6X7P4"/>
<dbReference type="InterPro" id="IPR045262">
    <property type="entry name" value="STP/PLT_plant"/>
</dbReference>
<dbReference type="InterPro" id="IPR005828">
    <property type="entry name" value="MFS_sugar_transport-like"/>
</dbReference>
<dbReference type="PANTHER" id="PTHR23500">
    <property type="entry name" value="SOLUTE CARRIER FAMILY 2, FACILITATED GLUCOSE TRANSPORTER"/>
    <property type="match status" value="1"/>
</dbReference>
<keyword evidence="6 7" id="KW-0472">Membrane</keyword>
<dbReference type="Pfam" id="PF00083">
    <property type="entry name" value="Sugar_tr"/>
    <property type="match status" value="1"/>
</dbReference>
<dbReference type="InterPro" id="IPR036259">
    <property type="entry name" value="MFS_trans_sf"/>
</dbReference>
<dbReference type="Gene3D" id="1.20.1250.20">
    <property type="entry name" value="MFS general substrate transporter like domains"/>
    <property type="match status" value="1"/>
</dbReference>
<proteinExistence type="inferred from homology"/>
<feature type="transmembrane region" description="Helical" evidence="7">
    <location>
        <begin position="29"/>
        <end position="51"/>
    </location>
</feature>
<evidence type="ECO:0000256" key="6">
    <source>
        <dbReference type="ARBA" id="ARBA00023136"/>
    </source>
</evidence>
<evidence type="ECO:0000256" key="7">
    <source>
        <dbReference type="SAM" id="Phobius"/>
    </source>
</evidence>